<sequence>MVTDAPGVSGAADPISGRPDTFTLTARSIGVVAFKFGWLMQYRRLARDHEALPQRSAAMVRWAMPNTIMPRLTENPPKPGAEYSYFTAGRTCRIRRPLRRSDALLETSSKVPTLTVVILPTPDRTTSADLRRAGRRRLACRSGRQQYALAEEIEAGAAELVRSSAAFAVAAWVIVWHIQLLGRRGQSQQPR</sequence>
<protein>
    <recommendedName>
        <fullName evidence="3">Transposase</fullName>
    </recommendedName>
</protein>
<comment type="caution">
    <text evidence="1">The sequence shown here is derived from an EMBL/GenBank/DDBJ whole genome shotgun (WGS) entry which is preliminary data.</text>
</comment>
<name>A0A919IU11_9ACTN</name>
<keyword evidence="2" id="KW-1185">Reference proteome</keyword>
<dbReference type="AlphaFoldDB" id="A0A919IU11"/>
<proteinExistence type="predicted"/>
<reference evidence="1" key="1">
    <citation type="submission" date="2021-01" db="EMBL/GenBank/DDBJ databases">
        <title>Whole genome shotgun sequence of Actinoplanes cyaneus NBRC 14990.</title>
        <authorList>
            <person name="Komaki H."/>
            <person name="Tamura T."/>
        </authorList>
    </citation>
    <scope>NUCLEOTIDE SEQUENCE</scope>
    <source>
        <strain evidence="1">NBRC 14990</strain>
    </source>
</reference>
<organism evidence="1 2">
    <name type="scientific">Actinoplanes cyaneus</name>
    <dbReference type="NCBI Taxonomy" id="52696"/>
    <lineage>
        <taxon>Bacteria</taxon>
        <taxon>Bacillati</taxon>
        <taxon>Actinomycetota</taxon>
        <taxon>Actinomycetes</taxon>
        <taxon>Micromonosporales</taxon>
        <taxon>Micromonosporaceae</taxon>
        <taxon>Actinoplanes</taxon>
    </lineage>
</organism>
<evidence type="ECO:0000313" key="1">
    <source>
        <dbReference type="EMBL" id="GID71251.1"/>
    </source>
</evidence>
<accession>A0A919IU11</accession>
<evidence type="ECO:0008006" key="3">
    <source>
        <dbReference type="Google" id="ProtNLM"/>
    </source>
</evidence>
<dbReference type="Proteomes" id="UP000619479">
    <property type="component" value="Unassembled WGS sequence"/>
</dbReference>
<gene>
    <name evidence="1" type="ORF">Acy02nite_91320</name>
</gene>
<dbReference type="EMBL" id="BOMH01000109">
    <property type="protein sequence ID" value="GID71251.1"/>
    <property type="molecule type" value="Genomic_DNA"/>
</dbReference>
<evidence type="ECO:0000313" key="2">
    <source>
        <dbReference type="Proteomes" id="UP000619479"/>
    </source>
</evidence>